<dbReference type="InterPro" id="IPR013763">
    <property type="entry name" value="Cyclin-like_dom"/>
</dbReference>
<proteinExistence type="inferred from homology"/>
<gene>
    <name evidence="5" type="ORF">HICCMSTLAB_LOCUS3747</name>
</gene>
<dbReference type="Proteomes" id="UP000786811">
    <property type="component" value="Unassembled WGS sequence"/>
</dbReference>
<comment type="caution">
    <text evidence="5">The sequence shown here is derived from an EMBL/GenBank/DDBJ whole genome shotgun (WGS) entry which is preliminary data.</text>
</comment>
<feature type="compositionally biased region" description="Low complexity" evidence="3">
    <location>
        <begin position="255"/>
        <end position="271"/>
    </location>
</feature>
<keyword evidence="6" id="KW-1185">Reference proteome</keyword>
<reference evidence="5" key="1">
    <citation type="submission" date="2021-04" db="EMBL/GenBank/DDBJ databases">
        <authorList>
            <person name="Chebbi M.A.C M."/>
        </authorList>
    </citation>
    <scope>NUCLEOTIDE SEQUENCE</scope>
</reference>
<evidence type="ECO:0000256" key="2">
    <source>
        <dbReference type="RuleBase" id="RU000383"/>
    </source>
</evidence>
<feature type="domain" description="Cyclin-like" evidence="4">
    <location>
        <begin position="145"/>
        <end position="236"/>
    </location>
</feature>
<keyword evidence="1 2" id="KW-0195">Cyclin</keyword>
<dbReference type="GO" id="GO:0006357">
    <property type="term" value="P:regulation of transcription by RNA polymerase II"/>
    <property type="evidence" value="ECO:0007669"/>
    <property type="project" value="InterPro"/>
</dbReference>
<dbReference type="SMART" id="SM00385">
    <property type="entry name" value="CYCLIN"/>
    <property type="match status" value="2"/>
</dbReference>
<dbReference type="AlphaFoldDB" id="A0A8J2MII3"/>
<comment type="similarity">
    <text evidence="2">Belongs to the cyclin family.</text>
</comment>
<evidence type="ECO:0000313" key="5">
    <source>
        <dbReference type="EMBL" id="CAG5083152.1"/>
    </source>
</evidence>
<feature type="region of interest" description="Disordered" evidence="3">
    <location>
        <begin position="252"/>
        <end position="317"/>
    </location>
</feature>
<evidence type="ECO:0000313" key="6">
    <source>
        <dbReference type="Proteomes" id="UP000786811"/>
    </source>
</evidence>
<feature type="domain" description="Cyclin-like" evidence="4">
    <location>
        <begin position="36"/>
        <end position="132"/>
    </location>
</feature>
<evidence type="ECO:0000256" key="1">
    <source>
        <dbReference type="ARBA" id="ARBA00023127"/>
    </source>
</evidence>
<dbReference type="InterPro" id="IPR036915">
    <property type="entry name" value="Cyclin-like_sf"/>
</dbReference>
<evidence type="ECO:0000259" key="4">
    <source>
        <dbReference type="SMART" id="SM00385"/>
    </source>
</evidence>
<dbReference type="FunFam" id="1.10.472.10:FF:000018">
    <property type="entry name" value="Cyclin-K (Predicted)"/>
    <property type="match status" value="1"/>
</dbReference>
<dbReference type="SUPFAM" id="SSF47954">
    <property type="entry name" value="Cyclin-like"/>
    <property type="match status" value="2"/>
</dbReference>
<dbReference type="Pfam" id="PF00134">
    <property type="entry name" value="Cyclin_N"/>
    <property type="match status" value="1"/>
</dbReference>
<dbReference type="InterPro" id="IPR043198">
    <property type="entry name" value="Cyclin/Ssn8"/>
</dbReference>
<organism evidence="5 6">
    <name type="scientific">Cotesia congregata</name>
    <name type="common">Parasitoid wasp</name>
    <name type="synonym">Apanteles congregatus</name>
    <dbReference type="NCBI Taxonomy" id="51543"/>
    <lineage>
        <taxon>Eukaryota</taxon>
        <taxon>Metazoa</taxon>
        <taxon>Ecdysozoa</taxon>
        <taxon>Arthropoda</taxon>
        <taxon>Hexapoda</taxon>
        <taxon>Insecta</taxon>
        <taxon>Pterygota</taxon>
        <taxon>Neoptera</taxon>
        <taxon>Endopterygota</taxon>
        <taxon>Hymenoptera</taxon>
        <taxon>Apocrita</taxon>
        <taxon>Ichneumonoidea</taxon>
        <taxon>Braconidae</taxon>
        <taxon>Microgastrinae</taxon>
        <taxon>Cotesia</taxon>
    </lineage>
</organism>
<sequence length="423" mass="47936">MPCWYYDKNELKQTPSIINDAIDYETECRYRQEGVRFIVNLGTSLNLIFNNTIATGVIYFHRFYMKHSFKQFPRYITACACLFLAGKVEETPKKCKDIIETSKILLTEQKFSLIFGRDPKDKIMTLEKILLQTIKFDLQVEHPYSYLLKYVKCLKGDKSKLQKKLQMAWNFVNDSLSTTLSLQWEPEIIAVAVMYLAGKLSKFEVVDWDGRQPNHLRWWDMFVEDVTMELLEDICHQVLDTYTLENNTLKEISQPTTPNSSSEPASSTPVSNDSTSTEPPEPRSNNYSEPQQGSTQPLQPAGAPAPLPSPSTGVQPNFTVYPPPTVYPAALPPVPATLPATTVPIQPSFTAYPPPPQVYQAPANMSVPPPLNPNMVPMHLPQPNYSVPPPAVPPPQYQYAYPTQIYYPPQNPPPNNRPYYPSL</sequence>
<protein>
    <submittedName>
        <fullName evidence="5">Similar to Ccnk: Cyclin-K (Mus musculus)</fullName>
    </submittedName>
</protein>
<dbReference type="CDD" id="cd20531">
    <property type="entry name" value="CYCLIN_CCNK_rpt2"/>
    <property type="match status" value="1"/>
</dbReference>
<dbReference type="GO" id="GO:0016538">
    <property type="term" value="F:cyclin-dependent protein serine/threonine kinase regulator activity"/>
    <property type="evidence" value="ECO:0007669"/>
    <property type="project" value="InterPro"/>
</dbReference>
<dbReference type="PANTHER" id="PTHR10026">
    <property type="entry name" value="CYCLIN"/>
    <property type="match status" value="1"/>
</dbReference>
<feature type="region of interest" description="Disordered" evidence="3">
    <location>
        <begin position="404"/>
        <end position="423"/>
    </location>
</feature>
<dbReference type="PRINTS" id="PR01217">
    <property type="entry name" value="PRICHEXTENSN"/>
</dbReference>
<feature type="compositionally biased region" description="Polar residues" evidence="3">
    <location>
        <begin position="272"/>
        <end position="294"/>
    </location>
</feature>
<evidence type="ECO:0000256" key="3">
    <source>
        <dbReference type="SAM" id="MobiDB-lite"/>
    </source>
</evidence>
<dbReference type="CDD" id="cd20530">
    <property type="entry name" value="CYCLIN_CCNK_rpt1"/>
    <property type="match status" value="1"/>
</dbReference>
<name>A0A8J2MII3_COTCN</name>
<dbReference type="InterPro" id="IPR006671">
    <property type="entry name" value="Cyclin_N"/>
</dbReference>
<dbReference type="Pfam" id="PF21797">
    <property type="entry name" value="CycT2-like_C"/>
    <property type="match status" value="1"/>
</dbReference>
<dbReference type="OrthoDB" id="25002at2759"/>
<dbReference type="Gene3D" id="1.10.472.10">
    <property type="entry name" value="Cyclin-like"/>
    <property type="match status" value="2"/>
</dbReference>
<dbReference type="EMBL" id="CAJNRD030001118">
    <property type="protein sequence ID" value="CAG5083152.1"/>
    <property type="molecule type" value="Genomic_DNA"/>
</dbReference>
<accession>A0A8J2MII3</accession>